<keyword evidence="1" id="KW-0328">Glycosyltransferase</keyword>
<dbReference type="RefSeq" id="WP_378217334.1">
    <property type="nucleotide sequence ID" value="NZ_JBHRTK010000001.1"/>
</dbReference>
<accession>A0ABV7K3N9</accession>
<organism evidence="1 2">
    <name type="scientific">Aquamicrobium soli</name>
    <dbReference type="NCBI Taxonomy" id="1811518"/>
    <lineage>
        <taxon>Bacteria</taxon>
        <taxon>Pseudomonadati</taxon>
        <taxon>Pseudomonadota</taxon>
        <taxon>Alphaproteobacteria</taxon>
        <taxon>Hyphomicrobiales</taxon>
        <taxon>Phyllobacteriaceae</taxon>
        <taxon>Aquamicrobium</taxon>
    </lineage>
</organism>
<evidence type="ECO:0000313" key="2">
    <source>
        <dbReference type="Proteomes" id="UP001595583"/>
    </source>
</evidence>
<dbReference type="EMBL" id="JBHRTK010000001">
    <property type="protein sequence ID" value="MFC3204650.1"/>
    <property type="molecule type" value="Genomic_DNA"/>
</dbReference>
<evidence type="ECO:0000313" key="1">
    <source>
        <dbReference type="EMBL" id="MFC3204650.1"/>
    </source>
</evidence>
<dbReference type="SUPFAM" id="SSF53756">
    <property type="entry name" value="UDP-Glycosyltransferase/glycogen phosphorylase"/>
    <property type="match status" value="1"/>
</dbReference>
<dbReference type="GO" id="GO:0016757">
    <property type="term" value="F:glycosyltransferase activity"/>
    <property type="evidence" value="ECO:0007669"/>
    <property type="project" value="UniProtKB-KW"/>
</dbReference>
<proteinExistence type="predicted"/>
<protein>
    <submittedName>
        <fullName evidence="1">Glycosyltransferase</fullName>
        <ecNumber evidence="1">2.4.-.-</ecNumber>
    </submittedName>
</protein>
<dbReference type="Proteomes" id="UP001595583">
    <property type="component" value="Unassembled WGS sequence"/>
</dbReference>
<keyword evidence="2" id="KW-1185">Reference proteome</keyword>
<reference evidence="2" key="1">
    <citation type="journal article" date="2019" name="Int. J. Syst. Evol. Microbiol.">
        <title>The Global Catalogue of Microorganisms (GCM) 10K type strain sequencing project: providing services to taxonomists for standard genome sequencing and annotation.</title>
        <authorList>
            <consortium name="The Broad Institute Genomics Platform"/>
            <consortium name="The Broad Institute Genome Sequencing Center for Infectious Disease"/>
            <person name="Wu L."/>
            <person name="Ma J."/>
        </authorList>
    </citation>
    <scope>NUCLEOTIDE SEQUENCE [LARGE SCALE GENOMIC DNA]</scope>
    <source>
        <strain evidence="2">KCTC 52165</strain>
    </source>
</reference>
<dbReference type="EC" id="2.4.-.-" evidence="1"/>
<comment type="caution">
    <text evidence="1">The sequence shown here is derived from an EMBL/GenBank/DDBJ whole genome shotgun (WGS) entry which is preliminary data.</text>
</comment>
<sequence>MALEIDGFGKNNRPLLLCFSHLRWNFVFQRPQHLLTRAAQDRHVIYFEEPVFEPVEEPSLHIVSIQPGLRVVTPVLPQGIPAATALRIQRRQVDELVSATPAARRLLWYYTPMALRFSRHLEHELCVYDCMDQLSAFKGAPRDLSDLEGELFRQADIVFTGGQSLYEDKRTRHPATYLFASSIDCGHFSRARRKLADPADQQTIGYPRVGFFGVIDERMDIKLVARVAKALPHVHFVMLGPTAKIEPANLPKASNLHWLGCKFYAELPAYLANWQAGWMPFALNASTRYISPTKTPEFLAAGLPVVSTAIVDVVRSYGARGLVEIANAADMPSKLAALLEGPDRGWLDRADMLLAETSWDRTWAEMAALIEEARDVRRAPAASGGLKCSIG</sequence>
<dbReference type="Gene3D" id="3.40.50.2000">
    <property type="entry name" value="Glycogen Phosphorylase B"/>
    <property type="match status" value="1"/>
</dbReference>
<dbReference type="Pfam" id="PF13692">
    <property type="entry name" value="Glyco_trans_1_4"/>
    <property type="match status" value="1"/>
</dbReference>
<gene>
    <name evidence="1" type="ORF">ACFOHJ_00255</name>
</gene>
<name>A0ABV7K3N9_9HYPH</name>
<keyword evidence="1" id="KW-0808">Transferase</keyword>